<name>A0A1G5SD47_9PROT</name>
<dbReference type="STRING" id="51642.NSMM_260056"/>
<keyword evidence="2" id="KW-1185">Reference proteome</keyword>
<reference evidence="1 2" key="1">
    <citation type="submission" date="2016-10" db="EMBL/GenBank/DDBJ databases">
        <authorList>
            <person name="de Groot N.N."/>
        </authorList>
    </citation>
    <scope>NUCLEOTIDE SEQUENCE [LARGE SCALE GENOMIC DNA]</scope>
    <source>
        <strain evidence="1">1</strain>
    </source>
</reference>
<sequence length="62" mass="6844">MKRTRNAEEFLPWQYLKLVSTGGFSEMLKRILGADAPGLSPTIISHLKQQWGRTTGTGVGVI</sequence>
<proteinExistence type="predicted"/>
<dbReference type="Proteomes" id="UP000198729">
    <property type="component" value="Unassembled WGS sequence"/>
</dbReference>
<gene>
    <name evidence="1" type="ORF">NSMM_260056</name>
</gene>
<evidence type="ECO:0000313" key="2">
    <source>
        <dbReference type="Proteomes" id="UP000198729"/>
    </source>
</evidence>
<protein>
    <submittedName>
        <fullName evidence="1">Uncharacterized protein</fullName>
    </submittedName>
</protein>
<accession>A0A1G5SD47</accession>
<organism evidence="1 2">
    <name type="scientific">Nitrosomonas mobilis</name>
    <dbReference type="NCBI Taxonomy" id="51642"/>
    <lineage>
        <taxon>Bacteria</taxon>
        <taxon>Pseudomonadati</taxon>
        <taxon>Pseudomonadota</taxon>
        <taxon>Betaproteobacteria</taxon>
        <taxon>Nitrosomonadales</taxon>
        <taxon>Nitrosomonadaceae</taxon>
        <taxon>Nitrosomonas</taxon>
    </lineage>
</organism>
<dbReference type="EMBL" id="FMWO01000032">
    <property type="protein sequence ID" value="SCZ84760.1"/>
    <property type="molecule type" value="Genomic_DNA"/>
</dbReference>
<evidence type="ECO:0000313" key="1">
    <source>
        <dbReference type="EMBL" id="SCZ84760.1"/>
    </source>
</evidence>
<dbReference type="AlphaFoldDB" id="A0A1G5SD47"/>